<feature type="binding site" evidence="1">
    <location>
        <position position="276"/>
    </location>
    <ligand>
        <name>Zn(2+)</name>
        <dbReference type="ChEBI" id="CHEBI:29105"/>
    </ligand>
</feature>
<dbReference type="KEGG" id="cam:101513111"/>
<reference evidence="2" key="1">
    <citation type="journal article" date="2013" name="Nat. Biotechnol.">
        <title>Draft genome sequence of chickpea (Cicer arietinum) provides a resource for trait improvement.</title>
        <authorList>
            <person name="Varshney R.K."/>
            <person name="Song C."/>
            <person name="Saxena R.K."/>
            <person name="Azam S."/>
            <person name="Yu S."/>
            <person name="Sharpe A.G."/>
            <person name="Cannon S."/>
            <person name="Baek J."/>
            <person name="Rosen B.D."/>
            <person name="Tar'an B."/>
            <person name="Millan T."/>
            <person name="Zhang X."/>
            <person name="Ramsay L.D."/>
            <person name="Iwata A."/>
            <person name="Wang Y."/>
            <person name="Nelson W."/>
            <person name="Farmer A.D."/>
            <person name="Gaur P.M."/>
            <person name="Soderlund C."/>
            <person name="Penmetsa R.V."/>
            <person name="Xu C."/>
            <person name="Bharti A.K."/>
            <person name="He W."/>
            <person name="Winter P."/>
            <person name="Zhao S."/>
            <person name="Hane J.K."/>
            <person name="Carrasquilla-Garcia N."/>
            <person name="Condie J.A."/>
            <person name="Upadhyaya H.D."/>
            <person name="Luo M.C."/>
            <person name="Thudi M."/>
            <person name="Gowda C.L."/>
            <person name="Singh N.P."/>
            <person name="Lichtenzveig J."/>
            <person name="Gali K.K."/>
            <person name="Rubio J."/>
            <person name="Nadarajan N."/>
            <person name="Dolezel J."/>
            <person name="Bansal K.C."/>
            <person name="Xu X."/>
            <person name="Edwards D."/>
            <person name="Zhang G."/>
            <person name="Kahl G."/>
            <person name="Gil J."/>
            <person name="Singh K.B."/>
            <person name="Datta S.K."/>
            <person name="Jackson S.A."/>
            <person name="Wang J."/>
            <person name="Cook D.R."/>
        </authorList>
    </citation>
    <scope>NUCLEOTIDE SEQUENCE [LARGE SCALE GENOMIC DNA]</scope>
    <source>
        <strain evidence="2">cv. CDC Frontier</strain>
    </source>
</reference>
<feature type="binding site" evidence="1">
    <location>
        <position position="118"/>
    </location>
    <ligand>
        <name>Zn(2+)</name>
        <dbReference type="ChEBI" id="CHEBI:29105"/>
    </ligand>
</feature>
<feature type="binding site" evidence="1">
    <location>
        <position position="103"/>
    </location>
    <ligand>
        <name>Zn(2+)</name>
        <dbReference type="ChEBI" id="CHEBI:29105"/>
    </ligand>
</feature>
<feature type="binding site" evidence="1">
    <location>
        <position position="280"/>
    </location>
    <ligand>
        <name>Zn(2+)</name>
        <dbReference type="ChEBI" id="CHEBI:29105"/>
    </ligand>
</feature>
<gene>
    <name evidence="3" type="primary">LOC101513111</name>
</gene>
<reference evidence="3" key="2">
    <citation type="submission" date="2025-08" db="UniProtKB">
        <authorList>
            <consortium name="RefSeq"/>
        </authorList>
    </citation>
    <scope>IDENTIFICATION</scope>
    <source>
        <tissue evidence="3">Etiolated seedlings</tissue>
    </source>
</reference>
<accession>A0A1S2XLW9</accession>
<sequence>MSKANEKIHAIMEKKTSVQESRKLNQIFFHKQHLKRVYPFGLQKSSSSSSSSSLSQISNDSSMTLADHENLISPSQRRERVLINTSQPQKFPHAAELGELKRCNWITNNCDKAYIEFHDGCWGVPSYDDKKLFELLAMSGLLIDYNWTEILKRKQVLRQAFAGFDPNIVAKMEEKEIMEIASNKELVLADCRVKCIVDNAKCIIKIMREYGSFSSYIWGYVNHKPVINKYKYPRDVPLRTPKAEAISKDLIKRGFRFLGPVIVYSFMQAAGLTIDHLVDCYRHKECVSLAERPWKHF</sequence>
<dbReference type="Proteomes" id="UP000087171">
    <property type="component" value="Chromosome Ca2"/>
</dbReference>
<dbReference type="GO" id="GO:0006284">
    <property type="term" value="P:base-excision repair"/>
    <property type="evidence" value="ECO:0007669"/>
    <property type="project" value="InterPro"/>
</dbReference>
<dbReference type="GO" id="GO:0008725">
    <property type="term" value="F:DNA-3-methyladenine glycosylase activity"/>
    <property type="evidence" value="ECO:0007669"/>
    <property type="project" value="InterPro"/>
</dbReference>
<dbReference type="PANTHER" id="PTHR31116">
    <property type="entry name" value="OS04G0501200 PROTEIN"/>
    <property type="match status" value="1"/>
</dbReference>
<dbReference type="OrthoDB" id="3941538at2759"/>
<keyword evidence="1" id="KW-0862">Zinc</keyword>
<evidence type="ECO:0000256" key="1">
    <source>
        <dbReference type="PIRSR" id="PIRSR605019-1"/>
    </source>
</evidence>
<dbReference type="Gene3D" id="1.10.340.30">
    <property type="entry name" value="Hypothetical protein, domain 2"/>
    <property type="match status" value="1"/>
</dbReference>
<dbReference type="SUPFAM" id="SSF48150">
    <property type="entry name" value="DNA-glycosylase"/>
    <property type="match status" value="1"/>
</dbReference>
<evidence type="ECO:0000313" key="2">
    <source>
        <dbReference type="Proteomes" id="UP000087171"/>
    </source>
</evidence>
<dbReference type="GeneID" id="101513111"/>
<evidence type="ECO:0000313" key="3">
    <source>
        <dbReference type="RefSeq" id="XP_004490266.1"/>
    </source>
</evidence>
<dbReference type="PaxDb" id="3827-XP_004490266.1"/>
<name>A0A1S2XLW9_CICAR</name>
<keyword evidence="2" id="KW-1185">Reference proteome</keyword>
<protein>
    <submittedName>
        <fullName evidence="3">Uncharacterized protein LOC101513111</fullName>
    </submittedName>
</protein>
<proteinExistence type="predicted"/>
<dbReference type="PANTHER" id="PTHR31116:SF19">
    <property type="entry name" value="DNA-3-METHYLADENINE GLYCOSYLASE I"/>
    <property type="match status" value="1"/>
</dbReference>
<dbReference type="eggNOG" id="ENOG502QRZX">
    <property type="taxonomic scope" value="Eukaryota"/>
</dbReference>
<dbReference type="GO" id="GO:0046872">
    <property type="term" value="F:metal ion binding"/>
    <property type="evidence" value="ECO:0007669"/>
    <property type="project" value="UniProtKB-KW"/>
</dbReference>
<dbReference type="Pfam" id="PF03352">
    <property type="entry name" value="Adenine_glyco"/>
    <property type="match status" value="1"/>
</dbReference>
<dbReference type="RefSeq" id="XP_004490266.1">
    <property type="nucleotide sequence ID" value="XM_004490209.3"/>
</dbReference>
<keyword evidence="1" id="KW-0479">Metal-binding</keyword>
<dbReference type="AlphaFoldDB" id="A0A1S2XLW9"/>
<dbReference type="InterPro" id="IPR005019">
    <property type="entry name" value="Adenine_glyco"/>
</dbReference>
<organism evidence="2 3">
    <name type="scientific">Cicer arietinum</name>
    <name type="common">Chickpea</name>
    <name type="synonym">Garbanzo</name>
    <dbReference type="NCBI Taxonomy" id="3827"/>
    <lineage>
        <taxon>Eukaryota</taxon>
        <taxon>Viridiplantae</taxon>
        <taxon>Streptophyta</taxon>
        <taxon>Embryophyta</taxon>
        <taxon>Tracheophyta</taxon>
        <taxon>Spermatophyta</taxon>
        <taxon>Magnoliopsida</taxon>
        <taxon>eudicotyledons</taxon>
        <taxon>Gunneridae</taxon>
        <taxon>Pentapetalae</taxon>
        <taxon>rosids</taxon>
        <taxon>fabids</taxon>
        <taxon>Fabales</taxon>
        <taxon>Fabaceae</taxon>
        <taxon>Papilionoideae</taxon>
        <taxon>50 kb inversion clade</taxon>
        <taxon>NPAAA clade</taxon>
        <taxon>Hologalegina</taxon>
        <taxon>IRL clade</taxon>
        <taxon>Cicereae</taxon>
        <taxon>Cicer</taxon>
    </lineage>
</organism>
<dbReference type="InterPro" id="IPR011257">
    <property type="entry name" value="DNA_glycosylase"/>
</dbReference>
<dbReference type="STRING" id="3827.A0A1S2XLW9"/>